<dbReference type="Gene3D" id="3.30.2310.10">
    <property type="entry name" value="YaeB-like"/>
    <property type="match status" value="1"/>
</dbReference>
<name>A0A3M0A9J1_9GAMM</name>
<dbReference type="PROSITE" id="PS51668">
    <property type="entry name" value="TSAA_2"/>
    <property type="match status" value="1"/>
</dbReference>
<dbReference type="InterPro" id="IPR036414">
    <property type="entry name" value="YaeB_N_sf"/>
</dbReference>
<evidence type="ECO:0000259" key="3">
    <source>
        <dbReference type="PROSITE" id="PS51668"/>
    </source>
</evidence>
<keyword evidence="1" id="KW-0949">S-adenosyl-L-methionine</keyword>
<dbReference type="PANTHER" id="PTHR12818">
    <property type="entry name" value="TRNA (ADENINE(37)-N6)-METHYLTRANSFERASE"/>
    <property type="match status" value="1"/>
</dbReference>
<proteinExistence type="inferred from homology"/>
<feature type="domain" description="TsaA-like" evidence="3">
    <location>
        <begin position="9"/>
        <end position="148"/>
    </location>
</feature>
<dbReference type="InterPro" id="IPR023368">
    <property type="entry name" value="UPF0066_cons_site"/>
</dbReference>
<evidence type="ECO:0000313" key="5">
    <source>
        <dbReference type="Proteomes" id="UP000267187"/>
    </source>
</evidence>
<comment type="caution">
    <text evidence="4">The sequence shown here is derived from an EMBL/GenBank/DDBJ whole genome shotgun (WGS) entry which is preliminary data.</text>
</comment>
<dbReference type="Pfam" id="PF01980">
    <property type="entry name" value="TrmO_N"/>
    <property type="match status" value="1"/>
</dbReference>
<dbReference type="InterPro" id="IPR041369">
    <property type="entry name" value="TrmO_C"/>
</dbReference>
<protein>
    <submittedName>
        <fullName evidence="4">tRNA-Thr(GGU) m(6)t(6)A37 methyltransferase TsaA</fullName>
    </submittedName>
</protein>
<dbReference type="PANTHER" id="PTHR12818:SF0">
    <property type="entry name" value="TRNA (ADENINE(37)-N6)-METHYLTRANSFERASE"/>
    <property type="match status" value="1"/>
</dbReference>
<dbReference type="EMBL" id="REFJ01000002">
    <property type="protein sequence ID" value="RMA81286.1"/>
    <property type="molecule type" value="Genomic_DNA"/>
</dbReference>
<dbReference type="Proteomes" id="UP000267187">
    <property type="component" value="Unassembled WGS sequence"/>
</dbReference>
<dbReference type="SUPFAM" id="SSF118196">
    <property type="entry name" value="YaeB-like"/>
    <property type="match status" value="1"/>
</dbReference>
<dbReference type="PROSITE" id="PS01318">
    <property type="entry name" value="TSAA_1"/>
    <property type="match status" value="1"/>
</dbReference>
<accession>A0A3M0A9J1</accession>
<dbReference type="CDD" id="cd09281">
    <property type="entry name" value="UPF0066"/>
    <property type="match status" value="1"/>
</dbReference>
<keyword evidence="4" id="KW-0489">Methyltransferase</keyword>
<dbReference type="OrthoDB" id="9804309at2"/>
<dbReference type="GO" id="GO:0032259">
    <property type="term" value="P:methylation"/>
    <property type="evidence" value="ECO:0007669"/>
    <property type="project" value="UniProtKB-KW"/>
</dbReference>
<dbReference type="Gene3D" id="2.40.30.70">
    <property type="entry name" value="YaeB-like"/>
    <property type="match status" value="1"/>
</dbReference>
<keyword evidence="4" id="KW-0808">Transferase</keyword>
<dbReference type="InterPro" id="IPR036413">
    <property type="entry name" value="YaeB-like_sf"/>
</dbReference>
<dbReference type="InterPro" id="IPR040372">
    <property type="entry name" value="YaeB-like"/>
</dbReference>
<dbReference type="GO" id="GO:0008168">
    <property type="term" value="F:methyltransferase activity"/>
    <property type="evidence" value="ECO:0007669"/>
    <property type="project" value="UniProtKB-KW"/>
</dbReference>
<dbReference type="RefSeq" id="WP_121876434.1">
    <property type="nucleotide sequence ID" value="NZ_REFJ01000002.1"/>
</dbReference>
<evidence type="ECO:0000256" key="1">
    <source>
        <dbReference type="ARBA" id="ARBA00022691"/>
    </source>
</evidence>
<gene>
    <name evidence="4" type="ORF">DFR27_1095</name>
</gene>
<comment type="similarity">
    <text evidence="2">Belongs to the tRNA methyltransferase O family.</text>
</comment>
<evidence type="ECO:0000256" key="2">
    <source>
        <dbReference type="ARBA" id="ARBA00033753"/>
    </source>
</evidence>
<reference evidence="4 5" key="1">
    <citation type="submission" date="2018-10" db="EMBL/GenBank/DDBJ databases">
        <title>Genomic Encyclopedia of Type Strains, Phase IV (KMG-IV): sequencing the most valuable type-strain genomes for metagenomic binning, comparative biology and taxonomic classification.</title>
        <authorList>
            <person name="Goeker M."/>
        </authorList>
    </citation>
    <scope>NUCLEOTIDE SEQUENCE [LARGE SCALE GENOMIC DNA]</scope>
    <source>
        <strain evidence="4 5">DSM 25080</strain>
    </source>
</reference>
<keyword evidence="5" id="KW-1185">Reference proteome</keyword>
<evidence type="ECO:0000313" key="4">
    <source>
        <dbReference type="EMBL" id="RMA81286.1"/>
    </source>
</evidence>
<dbReference type="AlphaFoldDB" id="A0A3M0A9J1"/>
<dbReference type="Pfam" id="PF18389">
    <property type="entry name" value="TrmO_C"/>
    <property type="match status" value="1"/>
</dbReference>
<dbReference type="InterPro" id="IPR023370">
    <property type="entry name" value="TrmO-like_N"/>
</dbReference>
<sequence length="232" mass="25332">MTTAKDFLLSRIGVINTPFDSKFAVPRQARLAAGARGVIVLDDDYSDPNFVLGLEGCTHIWVSFVFHLVGASDKPTVRPPRLGGNERVGVFATRSTHRPNPLGLSVLKLDKVVLGGRTEIHVSGVDLVSGTPILDIKPYVPYVDSVADATYLMADQPPRTLKVVWTDQARNEFELISAKLNLTDMTGVEQILAQDPRPSYHNDEARVYGVSLEGIEFKFTVSENAVTIQGVA</sequence>
<dbReference type="NCBIfam" id="TIGR00104">
    <property type="entry name" value="tRNA_TsaA"/>
    <property type="match status" value="1"/>
</dbReference>
<organism evidence="4 5">
    <name type="scientific">Umboniibacter marinipuniceus</name>
    <dbReference type="NCBI Taxonomy" id="569599"/>
    <lineage>
        <taxon>Bacteria</taxon>
        <taxon>Pseudomonadati</taxon>
        <taxon>Pseudomonadota</taxon>
        <taxon>Gammaproteobacteria</taxon>
        <taxon>Cellvibrionales</taxon>
        <taxon>Cellvibrionaceae</taxon>
        <taxon>Umboniibacter</taxon>
    </lineage>
</organism>